<reference evidence="5" key="1">
    <citation type="submission" date="2020-03" db="EMBL/GenBank/DDBJ databases">
        <title>Relaxed selection underlies rapid genomic changes in the transitions from sociality to social parasitism in ants.</title>
        <authorList>
            <person name="Bi X."/>
        </authorList>
    </citation>
    <scope>NUCLEOTIDE SEQUENCE</scope>
    <source>
        <strain evidence="5">BGI-DK2014a</strain>
        <tissue evidence="5">Whole body</tissue>
    </source>
</reference>
<evidence type="ECO:0000313" key="6">
    <source>
        <dbReference type="Proteomes" id="UP000669903"/>
    </source>
</evidence>
<dbReference type="PANTHER" id="PTHR12774">
    <property type="entry name" value="PEROXISOMAL BIOGENESIS FACTOR 19"/>
    <property type="match status" value="1"/>
</dbReference>
<dbReference type="Pfam" id="PF04614">
    <property type="entry name" value="Pex19"/>
    <property type="match status" value="1"/>
</dbReference>
<protein>
    <recommendedName>
        <fullName evidence="2">Peroxin-19</fullName>
    </recommendedName>
</protein>
<dbReference type="Proteomes" id="UP000669903">
    <property type="component" value="Unassembled WGS sequence"/>
</dbReference>
<feature type="non-terminal residue" evidence="5">
    <location>
        <position position="283"/>
    </location>
</feature>
<dbReference type="GO" id="GO:0005778">
    <property type="term" value="C:peroxisomal membrane"/>
    <property type="evidence" value="ECO:0007669"/>
    <property type="project" value="TreeGrafter"/>
</dbReference>
<evidence type="ECO:0000256" key="3">
    <source>
        <dbReference type="SAM" id="Coils"/>
    </source>
</evidence>
<keyword evidence="6" id="KW-1185">Reference proteome</keyword>
<proteinExistence type="inferred from homology"/>
<feature type="compositionally biased region" description="Polar residues" evidence="4">
    <location>
        <begin position="32"/>
        <end position="48"/>
    </location>
</feature>
<evidence type="ECO:0000313" key="5">
    <source>
        <dbReference type="EMBL" id="KAG5329650.1"/>
    </source>
</evidence>
<comment type="caution">
    <text evidence="5">The sequence shown here is derived from an EMBL/GenBank/DDBJ whole genome shotgun (WGS) entry which is preliminary data.</text>
</comment>
<feature type="compositionally biased region" description="Low complexity" evidence="4">
    <location>
        <begin position="1"/>
        <end position="21"/>
    </location>
</feature>
<dbReference type="GO" id="GO:0033328">
    <property type="term" value="F:peroxisome membrane targeting sequence binding"/>
    <property type="evidence" value="ECO:0007669"/>
    <property type="project" value="TreeGrafter"/>
</dbReference>
<dbReference type="InterPro" id="IPR038322">
    <property type="entry name" value="Pex19_C_sf"/>
</dbReference>
<dbReference type="PANTHER" id="PTHR12774:SF2">
    <property type="entry name" value="PEROXISOMAL BIOGENESIS FACTOR 19"/>
    <property type="match status" value="1"/>
</dbReference>
<dbReference type="EMBL" id="JAANIC010006100">
    <property type="protein sequence ID" value="KAG5329650.1"/>
    <property type="molecule type" value="Genomic_DNA"/>
</dbReference>
<evidence type="ECO:0000256" key="2">
    <source>
        <dbReference type="ARBA" id="ARBA00029688"/>
    </source>
</evidence>
<dbReference type="GO" id="GO:0045046">
    <property type="term" value="P:protein import into peroxisome membrane"/>
    <property type="evidence" value="ECO:0007669"/>
    <property type="project" value="TreeGrafter"/>
</dbReference>
<dbReference type="InterPro" id="IPR006708">
    <property type="entry name" value="Pex19"/>
</dbReference>
<keyword evidence="3" id="KW-0175">Coiled coil</keyword>
<feature type="compositionally biased region" description="Basic and acidic residues" evidence="4">
    <location>
        <begin position="49"/>
        <end position="61"/>
    </location>
</feature>
<dbReference type="AlphaFoldDB" id="A0A836FPL0"/>
<accession>A0A836FPL0</accession>
<organism evidence="5 6">
    <name type="scientific">Acromyrmex charruanus</name>
    <dbReference type="NCBI Taxonomy" id="2715315"/>
    <lineage>
        <taxon>Eukaryota</taxon>
        <taxon>Metazoa</taxon>
        <taxon>Ecdysozoa</taxon>
        <taxon>Arthropoda</taxon>
        <taxon>Hexapoda</taxon>
        <taxon>Insecta</taxon>
        <taxon>Pterygota</taxon>
        <taxon>Neoptera</taxon>
        <taxon>Endopterygota</taxon>
        <taxon>Hymenoptera</taxon>
        <taxon>Apocrita</taxon>
        <taxon>Aculeata</taxon>
        <taxon>Formicoidea</taxon>
        <taxon>Formicidae</taxon>
        <taxon>Myrmicinae</taxon>
        <taxon>Acromyrmex</taxon>
    </lineage>
</organism>
<sequence length="283" mass="32376">MTDNIEQTNNETENQDLNDLLDSALQDFDKVSLSNVEKSNDINTADSQKQTDKHETSEEKWTEDFLKQTADQFEKNLQNLLQNEDSELEAALQKLGQMSASNAMDEKNVNTDFQSAVSQVLKDLTANSENLQNETDVAAMLEQTSFDGDTGDILPFMQGMMEHLLSKEILYPSLKELSDKYPAWLEEHKATLNASDLERYTKQSELMQKVCIELEKEKEDDTEDIKQHRFECVLKFMTEMQNYGQAPDDLFGEQFLPFQFDFGSNPTFPFPPGVDSQQDCCIN</sequence>
<evidence type="ECO:0000256" key="4">
    <source>
        <dbReference type="SAM" id="MobiDB-lite"/>
    </source>
</evidence>
<dbReference type="Gene3D" id="1.20.120.900">
    <property type="entry name" value="Pex19, mPTS binding domain"/>
    <property type="match status" value="1"/>
</dbReference>
<name>A0A836FPL0_9HYME</name>
<gene>
    <name evidence="5" type="primary">Pex19</name>
    <name evidence="5" type="ORF">G6Z76_0010386</name>
</gene>
<feature type="coiled-coil region" evidence="3">
    <location>
        <begin position="63"/>
        <end position="134"/>
    </location>
</feature>
<feature type="non-terminal residue" evidence="5">
    <location>
        <position position="1"/>
    </location>
</feature>
<feature type="region of interest" description="Disordered" evidence="4">
    <location>
        <begin position="1"/>
        <end position="61"/>
    </location>
</feature>
<comment type="similarity">
    <text evidence="1">Belongs to the peroxin-19 family.</text>
</comment>
<evidence type="ECO:0000256" key="1">
    <source>
        <dbReference type="ARBA" id="ARBA00006326"/>
    </source>
</evidence>